<dbReference type="GO" id="GO:0008270">
    <property type="term" value="F:zinc ion binding"/>
    <property type="evidence" value="ECO:0007669"/>
    <property type="project" value="InterPro"/>
</dbReference>
<keyword evidence="4" id="KW-0804">Transcription</keyword>
<evidence type="ECO:0000256" key="4">
    <source>
        <dbReference type="ARBA" id="ARBA00023163"/>
    </source>
</evidence>
<dbReference type="InterPro" id="IPR050815">
    <property type="entry name" value="TF_fung"/>
</dbReference>
<dbReference type="Pfam" id="PF04082">
    <property type="entry name" value="Fungal_trans"/>
    <property type="match status" value="1"/>
</dbReference>
<evidence type="ECO:0000256" key="2">
    <source>
        <dbReference type="ARBA" id="ARBA00022723"/>
    </source>
</evidence>
<dbReference type="PANTHER" id="PTHR47338">
    <property type="entry name" value="ZN(II)2CYS6 TRANSCRIPTION FACTOR (EUROFUNG)-RELATED"/>
    <property type="match status" value="1"/>
</dbReference>
<evidence type="ECO:0000256" key="1">
    <source>
        <dbReference type="ARBA" id="ARBA00004123"/>
    </source>
</evidence>
<proteinExistence type="predicted"/>
<dbReference type="AlphaFoldDB" id="A0AAD6HCG6"/>
<keyword evidence="8" id="KW-1185">Reference proteome</keyword>
<gene>
    <name evidence="7" type="ORF">N7493_010157</name>
</gene>
<keyword evidence="5" id="KW-0539">Nucleus</keyword>
<keyword evidence="3" id="KW-0805">Transcription regulation</keyword>
<dbReference type="InterPro" id="IPR007219">
    <property type="entry name" value="XnlR_reg_dom"/>
</dbReference>
<feature type="domain" description="Xylanolytic transcriptional activator regulatory" evidence="6">
    <location>
        <begin position="164"/>
        <end position="243"/>
    </location>
</feature>
<dbReference type="CDD" id="cd12148">
    <property type="entry name" value="fungal_TF_MHR"/>
    <property type="match status" value="1"/>
</dbReference>
<protein>
    <recommendedName>
        <fullName evidence="6">Xylanolytic transcriptional activator regulatory domain-containing protein</fullName>
    </recommendedName>
</protein>
<keyword evidence="2" id="KW-0479">Metal-binding</keyword>
<evidence type="ECO:0000259" key="6">
    <source>
        <dbReference type="SMART" id="SM00906"/>
    </source>
</evidence>
<comment type="subcellular location">
    <subcellularLocation>
        <location evidence="1">Nucleus</location>
    </subcellularLocation>
</comment>
<dbReference type="SMART" id="SM00906">
    <property type="entry name" value="Fungal_trans"/>
    <property type="match status" value="1"/>
</dbReference>
<evidence type="ECO:0000256" key="3">
    <source>
        <dbReference type="ARBA" id="ARBA00023015"/>
    </source>
</evidence>
<evidence type="ECO:0000313" key="7">
    <source>
        <dbReference type="EMBL" id="KAJ5708823.1"/>
    </source>
</evidence>
<reference evidence="7" key="1">
    <citation type="journal article" date="2023" name="IMA Fungus">
        <title>Comparative genomic study of the Penicillium genus elucidates a diverse pangenome and 15 lateral gene transfer events.</title>
        <authorList>
            <person name="Petersen C."/>
            <person name="Sorensen T."/>
            <person name="Nielsen M.R."/>
            <person name="Sondergaard T.E."/>
            <person name="Sorensen J.L."/>
            <person name="Fitzpatrick D.A."/>
            <person name="Frisvad J.C."/>
            <person name="Nielsen K.L."/>
        </authorList>
    </citation>
    <scope>NUCLEOTIDE SEQUENCE</scope>
    <source>
        <strain evidence="7">IBT 17514</strain>
    </source>
</reference>
<dbReference type="GO" id="GO:0000981">
    <property type="term" value="F:DNA-binding transcription factor activity, RNA polymerase II-specific"/>
    <property type="evidence" value="ECO:0007669"/>
    <property type="project" value="InterPro"/>
</dbReference>
<organism evidence="7 8">
    <name type="scientific">Penicillium malachiteum</name>
    <dbReference type="NCBI Taxonomy" id="1324776"/>
    <lineage>
        <taxon>Eukaryota</taxon>
        <taxon>Fungi</taxon>
        <taxon>Dikarya</taxon>
        <taxon>Ascomycota</taxon>
        <taxon>Pezizomycotina</taxon>
        <taxon>Eurotiomycetes</taxon>
        <taxon>Eurotiomycetidae</taxon>
        <taxon>Eurotiales</taxon>
        <taxon>Aspergillaceae</taxon>
        <taxon>Penicillium</taxon>
    </lineage>
</organism>
<evidence type="ECO:0000256" key="5">
    <source>
        <dbReference type="ARBA" id="ARBA00023242"/>
    </source>
</evidence>
<dbReference type="GO" id="GO:0003677">
    <property type="term" value="F:DNA binding"/>
    <property type="evidence" value="ECO:0007669"/>
    <property type="project" value="InterPro"/>
</dbReference>
<accession>A0AAD6HCG6</accession>
<dbReference type="Proteomes" id="UP001215712">
    <property type="component" value="Unassembled WGS sequence"/>
</dbReference>
<evidence type="ECO:0000313" key="8">
    <source>
        <dbReference type="Proteomes" id="UP001215712"/>
    </source>
</evidence>
<dbReference type="GO" id="GO:0005634">
    <property type="term" value="C:nucleus"/>
    <property type="evidence" value="ECO:0007669"/>
    <property type="project" value="UniProtKB-SubCell"/>
</dbReference>
<reference evidence="7" key="2">
    <citation type="submission" date="2023-01" db="EMBL/GenBank/DDBJ databases">
        <authorList>
            <person name="Petersen C."/>
        </authorList>
    </citation>
    <scope>NUCLEOTIDE SEQUENCE</scope>
    <source>
        <strain evidence="7">IBT 17514</strain>
    </source>
</reference>
<dbReference type="EMBL" id="JAQJAN010000019">
    <property type="protein sequence ID" value="KAJ5708823.1"/>
    <property type="molecule type" value="Genomic_DNA"/>
</dbReference>
<name>A0AAD6HCG6_9EURO</name>
<dbReference type="PANTHER" id="PTHR47338:SF7">
    <property type="entry name" value="ZN(II)2CYS6 TRANSCRIPTION FACTOR (EUROFUNG)"/>
    <property type="match status" value="1"/>
</dbReference>
<comment type="caution">
    <text evidence="7">The sequence shown here is derived from an EMBL/GenBank/DDBJ whole genome shotgun (WGS) entry which is preliminary data.</text>
</comment>
<dbReference type="GO" id="GO:0006351">
    <property type="term" value="P:DNA-templated transcription"/>
    <property type="evidence" value="ECO:0007669"/>
    <property type="project" value="InterPro"/>
</dbReference>
<sequence>MRNSISIASKPVSEEVPNSFEWYVSAVIHRSIFKADLARLYTSEIPKSERLYILIEEYFANIHPLRCNGFVHKPSFMQQLDEHPESCRQSESLLHVICALGAKFFALNNNSQLSPEAVLKAGNQWARMAKAQIFVDMDDLSLEKLMTTILLYEHDLRIGSYASAFILSSMTARMSQVLQLNLENSADVLCTKPEASPINTETRRRLMWSCYLLDSWVGSGVNQLTWLEDRDLKIQLPCHSHNFSLGISCITETMDHGKVLSFIPNDQVPPEPSQNMGIEAYFIRLVSIRKKVLRYVKHLDTAKPPWQADSEFSLLCSEFNSWRRALPPNLLWNPSAIYARKESSQLGALTLLWCTFYQTLVDLYRIGMPVLFRIQKQFTFPPEQKLFLEQCQKVCFENARKASTILSEALRHGLKNLADTWLCIIAHDGTKVILYYLKLQEAASSSSMSQRERGELIALVQSNLQVLLQMRSMVKTAEHCLSVTRITGS</sequence>